<keyword evidence="1" id="KW-0560">Oxidoreductase</keyword>
<dbReference type="GO" id="GO:0016491">
    <property type="term" value="F:oxidoreductase activity"/>
    <property type="evidence" value="ECO:0007669"/>
    <property type="project" value="UniProtKB-KW"/>
</dbReference>
<protein>
    <submittedName>
        <fullName evidence="4">Uncharacterized protein</fullName>
    </submittedName>
</protein>
<dbReference type="Gene3D" id="3.40.50.720">
    <property type="entry name" value="NAD(P)-binding Rossmann-like Domain"/>
    <property type="match status" value="1"/>
</dbReference>
<dbReference type="SUPFAM" id="SSF55347">
    <property type="entry name" value="Glyceraldehyde-3-phosphate dehydrogenase-like, C-terminal domain"/>
    <property type="match status" value="1"/>
</dbReference>
<dbReference type="GO" id="GO:0000166">
    <property type="term" value="F:nucleotide binding"/>
    <property type="evidence" value="ECO:0007669"/>
    <property type="project" value="InterPro"/>
</dbReference>
<accession>U2YI23</accession>
<dbReference type="PANTHER" id="PTHR43818">
    <property type="entry name" value="BCDNA.GH03377"/>
    <property type="match status" value="1"/>
</dbReference>
<dbReference type="AlphaFoldDB" id="U2YI23"/>
<evidence type="ECO:0000313" key="5">
    <source>
        <dbReference type="Proteomes" id="UP000016568"/>
    </source>
</evidence>
<proteinExistence type="predicted"/>
<dbReference type="EMBL" id="BASZ01000001">
    <property type="protein sequence ID" value="GAD47890.1"/>
    <property type="molecule type" value="Genomic_DNA"/>
</dbReference>
<dbReference type="Proteomes" id="UP000016568">
    <property type="component" value="Unassembled WGS sequence"/>
</dbReference>
<dbReference type="eggNOG" id="COG0673">
    <property type="taxonomic scope" value="Bacteria"/>
</dbReference>
<keyword evidence="5" id="KW-1185">Reference proteome</keyword>
<dbReference type="Gene3D" id="3.30.360.10">
    <property type="entry name" value="Dihydrodipicolinate Reductase, domain 2"/>
    <property type="match status" value="1"/>
</dbReference>
<dbReference type="InterPro" id="IPR036291">
    <property type="entry name" value="NAD(P)-bd_dom_sf"/>
</dbReference>
<feature type="domain" description="Gfo/Idh/MocA-like oxidoreductase N-terminal" evidence="2">
    <location>
        <begin position="1"/>
        <end position="123"/>
    </location>
</feature>
<gene>
    <name evidence="4" type="ORF">NT2_01_06640</name>
</gene>
<evidence type="ECO:0000313" key="4">
    <source>
        <dbReference type="EMBL" id="GAD47890.1"/>
    </source>
</evidence>
<dbReference type="InterPro" id="IPR055170">
    <property type="entry name" value="GFO_IDH_MocA-like_dom"/>
</dbReference>
<evidence type="ECO:0000259" key="2">
    <source>
        <dbReference type="Pfam" id="PF01408"/>
    </source>
</evidence>
<dbReference type="Pfam" id="PF22725">
    <property type="entry name" value="GFO_IDH_MocA_C3"/>
    <property type="match status" value="1"/>
</dbReference>
<dbReference type="InterPro" id="IPR050463">
    <property type="entry name" value="Gfo/Idh/MocA_oxidrdct_glycsds"/>
</dbReference>
<sequence>MRVGIVGANPDRGWGSGVHRRVIDYLPDFELTAVCTTRQDTAEKAASLFGARHAFTDPAQLAAHPDVDLVAVCVLAPHHYAIARSALLAGKHVYCEWPLAITLEQAEELAQIAADRGVKAMIGLHLNGAPALRHAASLVQDGFIGTMQDINLHVRVPGSITQTMATRAHGTHLLSIYGGHLLGAISSHFAPIVGWTARSAIHLPPFDETGTPCTRDAPDHILIHGKLANGALFSLDLGSMSFAGMESHWRIGGSGGTLRLDSTAPDMPAMEALTLSGAQLGQPVQPLPLPEALDCTAIPRAPLRYSAYPGVDASRDALVSIGNLYEDLARAIHDGTQPFPDFAHGVAIQRLAAEIDQTLIASAQQGAAHNEKDRP</sequence>
<evidence type="ECO:0000259" key="3">
    <source>
        <dbReference type="Pfam" id="PF22725"/>
    </source>
</evidence>
<comment type="caution">
    <text evidence="4">The sequence shown here is derived from an EMBL/GenBank/DDBJ whole genome shotgun (WGS) entry which is preliminary data.</text>
</comment>
<evidence type="ECO:0000256" key="1">
    <source>
        <dbReference type="ARBA" id="ARBA00023002"/>
    </source>
</evidence>
<dbReference type="SUPFAM" id="SSF51735">
    <property type="entry name" value="NAD(P)-binding Rossmann-fold domains"/>
    <property type="match status" value="1"/>
</dbReference>
<dbReference type="InterPro" id="IPR000683">
    <property type="entry name" value="Gfo/Idh/MocA-like_OxRdtase_N"/>
</dbReference>
<reference evidence="4 5" key="1">
    <citation type="submission" date="2013-09" db="EMBL/GenBank/DDBJ databases">
        <title>Whole genome shotgun sequence of Novosphingobium tardaugens NBRC 16725.</title>
        <authorList>
            <person name="Isaki S."/>
            <person name="Hosoyama A."/>
            <person name="Tsuchikane K."/>
            <person name="Katsumata H."/>
            <person name="Ando Y."/>
            <person name="Yamazaki S."/>
            <person name="Fujita N."/>
        </authorList>
    </citation>
    <scope>NUCLEOTIDE SEQUENCE [LARGE SCALE GENOMIC DNA]</scope>
    <source>
        <strain evidence="4 5">NBRC 16725</strain>
    </source>
</reference>
<dbReference type="PANTHER" id="PTHR43818:SF11">
    <property type="entry name" value="BCDNA.GH03377"/>
    <property type="match status" value="1"/>
</dbReference>
<name>U2YI23_9SPHN</name>
<dbReference type="Pfam" id="PF01408">
    <property type="entry name" value="GFO_IDH_MocA"/>
    <property type="match status" value="1"/>
</dbReference>
<feature type="domain" description="GFO/IDH/MocA-like oxidoreductase" evidence="3">
    <location>
        <begin position="133"/>
        <end position="259"/>
    </location>
</feature>
<organism evidence="4 5">
    <name type="scientific">Caenibius tardaugens NBRC 16725</name>
    <dbReference type="NCBI Taxonomy" id="1219035"/>
    <lineage>
        <taxon>Bacteria</taxon>
        <taxon>Pseudomonadati</taxon>
        <taxon>Pseudomonadota</taxon>
        <taxon>Alphaproteobacteria</taxon>
        <taxon>Sphingomonadales</taxon>
        <taxon>Erythrobacteraceae</taxon>
        <taxon>Caenibius</taxon>
    </lineage>
</organism>